<dbReference type="PANTHER" id="PTHR23407:SF1">
    <property type="entry name" value="5-FORMYLTETRAHYDROFOLATE CYCLO-LIGASE"/>
    <property type="match status" value="1"/>
</dbReference>
<evidence type="ECO:0000313" key="7">
    <source>
        <dbReference type="Proteomes" id="UP000501812"/>
    </source>
</evidence>
<sequence length="182" mass="19710">MLRANRPGIEAQISQSGEIRSHLRDWLASHPARVIAAFSSIPGEAMLLPLIADFPDRQWVLPRIEGEALIFHFVTAEELPGIASGSFGIGEPAANSPVCPTEQINLFLCPGMAFTKCGKRLGRGKGFYDRALSAADSESERVGVCFREQVIPELPIEVHDLPMHFLATPDGVTPTNQAALPP</sequence>
<feature type="binding site" evidence="4">
    <location>
        <begin position="120"/>
        <end position="128"/>
    </location>
    <ligand>
        <name>ATP</name>
        <dbReference type="ChEBI" id="CHEBI:30616"/>
    </ligand>
</feature>
<dbReference type="SUPFAM" id="SSF100950">
    <property type="entry name" value="NagB/RpiA/CoA transferase-like"/>
    <property type="match status" value="1"/>
</dbReference>
<dbReference type="GO" id="GO:0005524">
    <property type="term" value="F:ATP binding"/>
    <property type="evidence" value="ECO:0007669"/>
    <property type="project" value="UniProtKB-KW"/>
</dbReference>
<keyword evidence="6" id="KW-0436">Ligase</keyword>
<dbReference type="GO" id="GO:0046872">
    <property type="term" value="F:metal ion binding"/>
    <property type="evidence" value="ECO:0007669"/>
    <property type="project" value="UniProtKB-KW"/>
</dbReference>
<dbReference type="InterPro" id="IPR037171">
    <property type="entry name" value="NagB/RpiA_transferase-like"/>
</dbReference>
<dbReference type="KEGG" id="luo:HHL09_18585"/>
<dbReference type="InterPro" id="IPR002698">
    <property type="entry name" value="FTHF_cligase"/>
</dbReference>
<keyword evidence="7" id="KW-1185">Reference proteome</keyword>
<dbReference type="EMBL" id="CP051774">
    <property type="protein sequence ID" value="QJE97703.1"/>
    <property type="molecule type" value="Genomic_DNA"/>
</dbReference>
<feature type="binding site" evidence="4">
    <location>
        <position position="44"/>
    </location>
    <ligand>
        <name>substrate</name>
    </ligand>
</feature>
<dbReference type="Pfam" id="PF01812">
    <property type="entry name" value="5-FTHF_cyc-lig"/>
    <property type="match status" value="1"/>
</dbReference>
<keyword evidence="5" id="KW-0460">Magnesium</keyword>
<organism evidence="6 7">
    <name type="scientific">Luteolibacter luteus</name>
    <dbReference type="NCBI Taxonomy" id="2728835"/>
    <lineage>
        <taxon>Bacteria</taxon>
        <taxon>Pseudomonadati</taxon>
        <taxon>Verrucomicrobiota</taxon>
        <taxon>Verrucomicrobiia</taxon>
        <taxon>Verrucomicrobiales</taxon>
        <taxon>Verrucomicrobiaceae</taxon>
        <taxon>Luteolibacter</taxon>
    </lineage>
</organism>
<dbReference type="NCBIfam" id="TIGR02727">
    <property type="entry name" value="MTHFS_bact"/>
    <property type="match status" value="1"/>
</dbReference>
<dbReference type="PIRSF" id="PIRSF006806">
    <property type="entry name" value="FTHF_cligase"/>
    <property type="match status" value="1"/>
</dbReference>
<keyword evidence="5" id="KW-0479">Metal-binding</keyword>
<dbReference type="GO" id="GO:0030272">
    <property type="term" value="F:5-formyltetrahydrofolate cyclo-ligase activity"/>
    <property type="evidence" value="ECO:0007669"/>
    <property type="project" value="UniProtKB-EC"/>
</dbReference>
<accession>A0A858RP49</accession>
<comment type="catalytic activity">
    <reaction evidence="5">
        <text>(6S)-5-formyl-5,6,7,8-tetrahydrofolate + ATP = (6R)-5,10-methenyltetrahydrofolate + ADP + phosphate</text>
        <dbReference type="Rhea" id="RHEA:10488"/>
        <dbReference type="ChEBI" id="CHEBI:30616"/>
        <dbReference type="ChEBI" id="CHEBI:43474"/>
        <dbReference type="ChEBI" id="CHEBI:57455"/>
        <dbReference type="ChEBI" id="CHEBI:57457"/>
        <dbReference type="ChEBI" id="CHEBI:456216"/>
        <dbReference type="EC" id="6.3.3.2"/>
    </reaction>
</comment>
<keyword evidence="3 4" id="KW-0067">ATP-binding</keyword>
<dbReference type="EC" id="6.3.3.2" evidence="5"/>
<comment type="similarity">
    <text evidence="1 5">Belongs to the 5-formyltetrahydrofolate cyclo-ligase family.</text>
</comment>
<proteinExistence type="inferred from homology"/>
<dbReference type="Gene3D" id="3.40.50.10420">
    <property type="entry name" value="NagB/RpiA/CoA transferase-like"/>
    <property type="match status" value="1"/>
</dbReference>
<dbReference type="InterPro" id="IPR024185">
    <property type="entry name" value="FTHF_cligase-like_sf"/>
</dbReference>
<reference evidence="6 7" key="1">
    <citation type="submission" date="2020-04" db="EMBL/GenBank/DDBJ databases">
        <title>Luteolibacter sp. G-1-1-1 isolated from soil.</title>
        <authorList>
            <person name="Dahal R.H."/>
        </authorList>
    </citation>
    <scope>NUCLEOTIDE SEQUENCE [LARGE SCALE GENOMIC DNA]</scope>
    <source>
        <strain evidence="6 7">G-1-1-1</strain>
    </source>
</reference>
<comment type="cofactor">
    <cofactor evidence="5">
        <name>Mg(2+)</name>
        <dbReference type="ChEBI" id="CHEBI:18420"/>
    </cofactor>
</comment>
<protein>
    <recommendedName>
        <fullName evidence="5">5-formyltetrahydrofolate cyclo-ligase</fullName>
        <ecNumber evidence="5">6.3.3.2</ecNumber>
    </recommendedName>
</protein>
<keyword evidence="2 4" id="KW-0547">Nucleotide-binding</keyword>
<dbReference type="Proteomes" id="UP000501812">
    <property type="component" value="Chromosome"/>
</dbReference>
<dbReference type="GO" id="GO:0035999">
    <property type="term" value="P:tetrahydrofolate interconversion"/>
    <property type="evidence" value="ECO:0007669"/>
    <property type="project" value="TreeGrafter"/>
</dbReference>
<gene>
    <name evidence="6" type="ORF">HHL09_18585</name>
</gene>
<evidence type="ECO:0000256" key="4">
    <source>
        <dbReference type="PIRSR" id="PIRSR006806-1"/>
    </source>
</evidence>
<evidence type="ECO:0000313" key="6">
    <source>
        <dbReference type="EMBL" id="QJE97703.1"/>
    </source>
</evidence>
<evidence type="ECO:0000256" key="3">
    <source>
        <dbReference type="ARBA" id="ARBA00022840"/>
    </source>
</evidence>
<evidence type="ECO:0000256" key="1">
    <source>
        <dbReference type="ARBA" id="ARBA00010638"/>
    </source>
</evidence>
<dbReference type="AlphaFoldDB" id="A0A858RP49"/>
<evidence type="ECO:0000256" key="5">
    <source>
        <dbReference type="RuleBase" id="RU361279"/>
    </source>
</evidence>
<name>A0A858RP49_9BACT</name>
<dbReference type="PANTHER" id="PTHR23407">
    <property type="entry name" value="ATPASE INHIBITOR/5-FORMYLTETRAHYDROFOLATE CYCLO-LIGASE"/>
    <property type="match status" value="1"/>
</dbReference>
<evidence type="ECO:0000256" key="2">
    <source>
        <dbReference type="ARBA" id="ARBA00022741"/>
    </source>
</evidence>
<dbReference type="GO" id="GO:0009396">
    <property type="term" value="P:folic acid-containing compound biosynthetic process"/>
    <property type="evidence" value="ECO:0007669"/>
    <property type="project" value="TreeGrafter"/>
</dbReference>